<keyword evidence="9" id="KW-1185">Reference proteome</keyword>
<dbReference type="GO" id="GO:0005886">
    <property type="term" value="C:plasma membrane"/>
    <property type="evidence" value="ECO:0007669"/>
    <property type="project" value="UniProtKB-SubCell"/>
</dbReference>
<dbReference type="AlphaFoldDB" id="A0A846MXZ1"/>
<dbReference type="Proteomes" id="UP000570514">
    <property type="component" value="Unassembled WGS sequence"/>
</dbReference>
<evidence type="ECO:0000256" key="5">
    <source>
        <dbReference type="ARBA" id="ARBA00023136"/>
    </source>
</evidence>
<evidence type="ECO:0000313" key="9">
    <source>
        <dbReference type="Proteomes" id="UP000570514"/>
    </source>
</evidence>
<evidence type="ECO:0000256" key="3">
    <source>
        <dbReference type="ARBA" id="ARBA00022692"/>
    </source>
</evidence>
<comment type="caution">
    <text evidence="8">The sequence shown here is derived from an EMBL/GenBank/DDBJ whole genome shotgun (WGS) entry which is preliminary data.</text>
</comment>
<keyword evidence="4 6" id="KW-1133">Transmembrane helix</keyword>
<evidence type="ECO:0000259" key="7">
    <source>
        <dbReference type="Pfam" id="PF00482"/>
    </source>
</evidence>
<keyword evidence="2" id="KW-1003">Cell membrane</keyword>
<feature type="transmembrane region" description="Helical" evidence="6">
    <location>
        <begin position="122"/>
        <end position="147"/>
    </location>
</feature>
<evidence type="ECO:0000256" key="2">
    <source>
        <dbReference type="ARBA" id="ARBA00022475"/>
    </source>
</evidence>
<feature type="domain" description="Type II secretion system protein GspF" evidence="7">
    <location>
        <begin position="190"/>
        <end position="318"/>
    </location>
</feature>
<proteinExistence type="predicted"/>
<dbReference type="EMBL" id="JAASRM010000001">
    <property type="protein sequence ID" value="NIK87880.1"/>
    <property type="molecule type" value="Genomic_DNA"/>
</dbReference>
<gene>
    <name evidence="8" type="ORF">FHS83_001198</name>
</gene>
<dbReference type="InterPro" id="IPR018076">
    <property type="entry name" value="T2SS_GspF_dom"/>
</dbReference>
<evidence type="ECO:0000256" key="4">
    <source>
        <dbReference type="ARBA" id="ARBA00022989"/>
    </source>
</evidence>
<protein>
    <submittedName>
        <fullName evidence="8">Tight adherence protein C</fullName>
    </submittedName>
</protein>
<dbReference type="GO" id="GO:0003824">
    <property type="term" value="F:catalytic activity"/>
    <property type="evidence" value="ECO:0007669"/>
    <property type="project" value="InterPro"/>
</dbReference>
<feature type="transmembrane region" description="Helical" evidence="6">
    <location>
        <begin position="153"/>
        <end position="171"/>
    </location>
</feature>
<dbReference type="RefSeq" id="WP_167081849.1">
    <property type="nucleotide sequence ID" value="NZ_BAAADC010000001.1"/>
</dbReference>
<name>A0A846MXZ1_9PROT</name>
<feature type="transmembrane region" description="Helical" evidence="6">
    <location>
        <begin position="16"/>
        <end position="38"/>
    </location>
</feature>
<dbReference type="PANTHER" id="PTHR35007">
    <property type="entry name" value="INTEGRAL MEMBRANE PROTEIN-RELATED"/>
    <property type="match status" value="1"/>
</dbReference>
<evidence type="ECO:0000313" key="8">
    <source>
        <dbReference type="EMBL" id="NIK87880.1"/>
    </source>
</evidence>
<evidence type="ECO:0000256" key="1">
    <source>
        <dbReference type="ARBA" id="ARBA00004651"/>
    </source>
</evidence>
<evidence type="ECO:0000256" key="6">
    <source>
        <dbReference type="SAM" id="Phobius"/>
    </source>
</evidence>
<dbReference type="InterPro" id="IPR018523">
    <property type="entry name" value="Isocitrate_lyase_ph_CS"/>
</dbReference>
<accession>A0A846MXZ1</accession>
<dbReference type="PANTHER" id="PTHR35007:SF2">
    <property type="entry name" value="PILUS ASSEMBLE PROTEIN"/>
    <property type="match status" value="1"/>
</dbReference>
<keyword evidence="5 6" id="KW-0472">Membrane</keyword>
<dbReference type="PROSITE" id="PS00161">
    <property type="entry name" value="ISOCITRATE_LYASE"/>
    <property type="match status" value="1"/>
</dbReference>
<organism evidence="8 9">
    <name type="scientific">Rhizomicrobium palustre</name>
    <dbReference type="NCBI Taxonomy" id="189966"/>
    <lineage>
        <taxon>Bacteria</taxon>
        <taxon>Pseudomonadati</taxon>
        <taxon>Pseudomonadota</taxon>
        <taxon>Alphaproteobacteria</taxon>
        <taxon>Micropepsales</taxon>
        <taxon>Micropepsaceae</taxon>
        <taxon>Rhizomicrobium</taxon>
    </lineage>
</organism>
<keyword evidence="3 6" id="KW-0812">Transmembrane</keyword>
<reference evidence="8 9" key="1">
    <citation type="submission" date="2020-03" db="EMBL/GenBank/DDBJ databases">
        <title>Genomic Encyclopedia of Type Strains, Phase IV (KMG-IV): sequencing the most valuable type-strain genomes for metagenomic binning, comparative biology and taxonomic classification.</title>
        <authorList>
            <person name="Goeker M."/>
        </authorList>
    </citation>
    <scope>NUCLEOTIDE SEQUENCE [LARGE SCALE GENOMIC DNA]</scope>
    <source>
        <strain evidence="8 9">DSM 19867</strain>
    </source>
</reference>
<feature type="transmembrane region" description="Helical" evidence="6">
    <location>
        <begin position="301"/>
        <end position="323"/>
    </location>
</feature>
<dbReference type="Pfam" id="PF00482">
    <property type="entry name" value="T2SSF"/>
    <property type="match status" value="1"/>
</dbReference>
<comment type="subcellular location">
    <subcellularLocation>
        <location evidence="1">Cell membrane</location>
        <topology evidence="1">Multi-pass membrane protein</topology>
    </subcellularLocation>
</comment>
<sequence>MFGSINIVDMVFDPGFLVTACVAVLAFATIVTLALPALERDTLNKRLKSVSQRREELRARHKEQISGRKGTSLRADPVGGAKLIKKFSDRFDLAKLVASEDSQGKLAQAGLRGPTPLMVFNFFRFVMPFLVFAVALLYLFLITNFAWAPMVKLMVAMALTLMGYYFPDLYITNLIQKRQQSIMAAFPDALDLLLICVESGMSVEAGFAKVAAEIGQSSAELAEEFALTTAELSYLPDRKQAFENLAKRCGHQGVKAVATALNQAERYGTPLGQALRVCAQENRDMRMMDAERKAAALPAKLTVPMILFFLPCLFVVIMGPAIMKISHVM</sequence>